<dbReference type="PROSITE" id="PS51900">
    <property type="entry name" value="CB"/>
    <property type="match status" value="1"/>
</dbReference>
<dbReference type="PROSITE" id="PS51898">
    <property type="entry name" value="TYR_RECOMBINASE"/>
    <property type="match status" value="1"/>
</dbReference>
<evidence type="ECO:0000256" key="3">
    <source>
        <dbReference type="ARBA" id="ARBA00008857"/>
    </source>
</evidence>
<dbReference type="Pfam" id="PF00589">
    <property type="entry name" value="Phage_integrase"/>
    <property type="match status" value="1"/>
</dbReference>
<evidence type="ECO:0000256" key="4">
    <source>
        <dbReference type="ARBA" id="ARBA00022490"/>
    </source>
</evidence>
<evidence type="ECO:0000256" key="8">
    <source>
        <dbReference type="ARBA" id="ARBA00023125"/>
    </source>
</evidence>
<dbReference type="Gene3D" id="1.10.150.130">
    <property type="match status" value="1"/>
</dbReference>
<keyword evidence="15" id="KW-1185">Reference proteome</keyword>
<evidence type="ECO:0000256" key="6">
    <source>
        <dbReference type="ARBA" id="ARBA00022829"/>
    </source>
</evidence>
<evidence type="ECO:0000256" key="10">
    <source>
        <dbReference type="ARBA" id="ARBA00023306"/>
    </source>
</evidence>
<organism evidence="14 15">
    <name type="scientific">Clostridium aestuarii</name>
    <dbReference type="NCBI Taxonomy" id="338193"/>
    <lineage>
        <taxon>Bacteria</taxon>
        <taxon>Bacillati</taxon>
        <taxon>Bacillota</taxon>
        <taxon>Clostridia</taxon>
        <taxon>Eubacteriales</taxon>
        <taxon>Clostridiaceae</taxon>
        <taxon>Clostridium</taxon>
    </lineage>
</organism>
<evidence type="ECO:0000256" key="9">
    <source>
        <dbReference type="ARBA" id="ARBA00023172"/>
    </source>
</evidence>
<comment type="similarity">
    <text evidence="3">Belongs to the 'phage' integrase family.</text>
</comment>
<dbReference type="Pfam" id="PF02899">
    <property type="entry name" value="Phage_int_SAM_1"/>
    <property type="match status" value="1"/>
</dbReference>
<evidence type="ECO:0000313" key="14">
    <source>
        <dbReference type="EMBL" id="MCY6483884.1"/>
    </source>
</evidence>
<proteinExistence type="inferred from homology"/>
<evidence type="ECO:0000256" key="5">
    <source>
        <dbReference type="ARBA" id="ARBA00022618"/>
    </source>
</evidence>
<dbReference type="InterPro" id="IPR011010">
    <property type="entry name" value="DNA_brk_join_enz"/>
</dbReference>
<dbReference type="InterPro" id="IPR010998">
    <property type="entry name" value="Integrase_recombinase_N"/>
</dbReference>
<dbReference type="InterPro" id="IPR004107">
    <property type="entry name" value="Integrase_SAM-like_N"/>
</dbReference>
<accession>A0ABT4CY28</accession>
<dbReference type="Gene3D" id="1.10.443.10">
    <property type="entry name" value="Intergrase catalytic core"/>
    <property type="match status" value="1"/>
</dbReference>
<dbReference type="SUPFAM" id="SSF56349">
    <property type="entry name" value="DNA breaking-rejoining enzymes"/>
    <property type="match status" value="1"/>
</dbReference>
<name>A0ABT4CY28_9CLOT</name>
<dbReference type="InterPro" id="IPR050090">
    <property type="entry name" value="Tyrosine_recombinase_XerCD"/>
</dbReference>
<reference evidence="14" key="1">
    <citation type="submission" date="2022-12" db="EMBL/GenBank/DDBJ databases">
        <authorList>
            <person name="Wang J."/>
        </authorList>
    </citation>
    <scope>NUCLEOTIDE SEQUENCE</scope>
    <source>
        <strain evidence="14">HY-45-18</strain>
    </source>
</reference>
<evidence type="ECO:0000256" key="2">
    <source>
        <dbReference type="ARBA" id="ARBA00004496"/>
    </source>
</evidence>
<dbReference type="NCBIfam" id="NF040815">
    <property type="entry name" value="recomb_XerA_Arch"/>
    <property type="match status" value="1"/>
</dbReference>
<evidence type="ECO:0000259" key="13">
    <source>
        <dbReference type="PROSITE" id="PS51900"/>
    </source>
</evidence>
<keyword evidence="5" id="KW-0132">Cell division</keyword>
<keyword evidence="10" id="KW-0131">Cell cycle</keyword>
<evidence type="ECO:0000256" key="11">
    <source>
        <dbReference type="PROSITE-ProRule" id="PRU01248"/>
    </source>
</evidence>
<evidence type="ECO:0000259" key="12">
    <source>
        <dbReference type="PROSITE" id="PS51898"/>
    </source>
</evidence>
<keyword evidence="7" id="KW-0229">DNA integration</keyword>
<feature type="domain" description="Tyr recombinase" evidence="12">
    <location>
        <begin position="138"/>
        <end position="318"/>
    </location>
</feature>
<dbReference type="PANTHER" id="PTHR30349:SF77">
    <property type="entry name" value="TYROSINE RECOMBINASE XERC"/>
    <property type="match status" value="1"/>
</dbReference>
<sequence>MIYKINEMQDKNMPKRVREFLSYIISIKGKSENTAKAYKYDLKLLFKFLRLYREEIVEETEINDIDIKNIDDDFIKKVDLSELYSFITFVEKYRNNSNYSKARKVATMKSFFKYLNVKIKLINENPALELETPKIGKRNPIYLNFEESKSLLKCIDGTHKERDYCIITLFLNCGLRLSELCGIKISDIKDNKLTVIGKGNKQRVIYLNLACIKSLESYLKVRKEKENKILDKDILFISQKNTKINKRTVERMVKKYIEKAGIEKEKFSPHKLRHTAATLMYKNGADIRGLQKFLGHENISTTQIYTHVDDERMKEIVNINPLSSIE</sequence>
<keyword evidence="9" id="KW-0233">DNA recombination</keyword>
<dbReference type="PANTHER" id="PTHR30349">
    <property type="entry name" value="PHAGE INTEGRASE-RELATED"/>
    <property type="match status" value="1"/>
</dbReference>
<dbReference type="EMBL" id="JAPQER010000002">
    <property type="protein sequence ID" value="MCY6483884.1"/>
    <property type="molecule type" value="Genomic_DNA"/>
</dbReference>
<keyword evidence="4" id="KW-0963">Cytoplasm</keyword>
<comment type="caution">
    <text evidence="14">The sequence shown here is derived from an EMBL/GenBank/DDBJ whole genome shotgun (WGS) entry which is preliminary data.</text>
</comment>
<dbReference type="InterPro" id="IPR013762">
    <property type="entry name" value="Integrase-like_cat_sf"/>
</dbReference>
<comment type="subcellular location">
    <subcellularLocation>
        <location evidence="2">Cytoplasm</location>
    </subcellularLocation>
</comment>
<protein>
    <submittedName>
        <fullName evidence="14">Tyrosine recombinase XerC</fullName>
    </submittedName>
</protein>
<dbReference type="Proteomes" id="UP001078443">
    <property type="component" value="Unassembled WGS sequence"/>
</dbReference>
<dbReference type="InterPro" id="IPR002104">
    <property type="entry name" value="Integrase_catalytic"/>
</dbReference>
<comment type="function">
    <text evidence="1">Site-specific tyrosine recombinase, which acts by catalyzing the cutting and rejoining of the recombining DNA molecules.</text>
</comment>
<dbReference type="InterPro" id="IPR044068">
    <property type="entry name" value="CB"/>
</dbReference>
<keyword evidence="6" id="KW-0159">Chromosome partition</keyword>
<keyword evidence="8 11" id="KW-0238">DNA-binding</keyword>
<evidence type="ECO:0000256" key="7">
    <source>
        <dbReference type="ARBA" id="ARBA00022908"/>
    </source>
</evidence>
<evidence type="ECO:0000313" key="15">
    <source>
        <dbReference type="Proteomes" id="UP001078443"/>
    </source>
</evidence>
<gene>
    <name evidence="14" type="ORF">OW763_05915</name>
</gene>
<evidence type="ECO:0000256" key="1">
    <source>
        <dbReference type="ARBA" id="ARBA00003283"/>
    </source>
</evidence>
<feature type="domain" description="Core-binding (CB)" evidence="13">
    <location>
        <begin position="11"/>
        <end position="116"/>
    </location>
</feature>